<dbReference type="EMBL" id="GBRH01262550">
    <property type="protein sequence ID" value="JAD35345.1"/>
    <property type="molecule type" value="Transcribed_RNA"/>
</dbReference>
<sequence>MTAPFKALLITTFHMYCSLLKHENRLQTGKENTLPA</sequence>
<dbReference type="AlphaFoldDB" id="A0A0A8ZF21"/>
<reference evidence="1" key="2">
    <citation type="journal article" date="2015" name="Data Brief">
        <title>Shoot transcriptome of the giant reed, Arundo donax.</title>
        <authorList>
            <person name="Barrero R.A."/>
            <person name="Guerrero F.D."/>
            <person name="Moolhuijzen P."/>
            <person name="Goolsby J.A."/>
            <person name="Tidwell J."/>
            <person name="Bellgard S.E."/>
            <person name="Bellgard M.I."/>
        </authorList>
    </citation>
    <scope>NUCLEOTIDE SEQUENCE</scope>
    <source>
        <tissue evidence="1">Shoot tissue taken approximately 20 cm above the soil surface</tissue>
    </source>
</reference>
<name>A0A0A8ZF21_ARUDO</name>
<protein>
    <submittedName>
        <fullName evidence="1">Uncharacterized protein</fullName>
    </submittedName>
</protein>
<organism evidence="1">
    <name type="scientific">Arundo donax</name>
    <name type="common">Giant reed</name>
    <name type="synonym">Donax arundinaceus</name>
    <dbReference type="NCBI Taxonomy" id="35708"/>
    <lineage>
        <taxon>Eukaryota</taxon>
        <taxon>Viridiplantae</taxon>
        <taxon>Streptophyta</taxon>
        <taxon>Embryophyta</taxon>
        <taxon>Tracheophyta</taxon>
        <taxon>Spermatophyta</taxon>
        <taxon>Magnoliopsida</taxon>
        <taxon>Liliopsida</taxon>
        <taxon>Poales</taxon>
        <taxon>Poaceae</taxon>
        <taxon>PACMAD clade</taxon>
        <taxon>Arundinoideae</taxon>
        <taxon>Arundineae</taxon>
        <taxon>Arundo</taxon>
    </lineage>
</organism>
<proteinExistence type="predicted"/>
<evidence type="ECO:0000313" key="1">
    <source>
        <dbReference type="EMBL" id="JAD35345.1"/>
    </source>
</evidence>
<reference evidence="1" key="1">
    <citation type="submission" date="2014-09" db="EMBL/GenBank/DDBJ databases">
        <authorList>
            <person name="Magalhaes I.L.F."/>
            <person name="Oliveira U."/>
            <person name="Santos F.R."/>
            <person name="Vidigal T.H.D.A."/>
            <person name="Brescovit A.D."/>
            <person name="Santos A.J."/>
        </authorList>
    </citation>
    <scope>NUCLEOTIDE SEQUENCE</scope>
    <source>
        <tissue evidence="1">Shoot tissue taken approximately 20 cm above the soil surface</tissue>
    </source>
</reference>
<accession>A0A0A8ZF21</accession>